<reference evidence="4" key="2">
    <citation type="journal article" date="2014" name="ISME J.">
        <title>Microbial stratification in low pH oxic and suboxic macroscopic growths along an acid mine drainage.</title>
        <authorList>
            <person name="Mendez-Garcia C."/>
            <person name="Mesa V."/>
            <person name="Sprenger R.R."/>
            <person name="Richter M."/>
            <person name="Diez M.S."/>
            <person name="Solano J."/>
            <person name="Bargiela R."/>
            <person name="Golyshina O.V."/>
            <person name="Manteca A."/>
            <person name="Ramos J.L."/>
            <person name="Gallego J.R."/>
            <person name="Llorente I."/>
            <person name="Martins Dos Santos V.A."/>
            <person name="Jensen O.N."/>
            <person name="Pelaez A.I."/>
            <person name="Sanchez J."/>
            <person name="Ferrer M."/>
        </authorList>
    </citation>
    <scope>NUCLEOTIDE SEQUENCE</scope>
</reference>
<dbReference type="EMBL" id="AUZY01006798">
    <property type="protein sequence ID" value="EQD53205.1"/>
    <property type="molecule type" value="Genomic_DNA"/>
</dbReference>
<dbReference type="InterPro" id="IPR023574">
    <property type="entry name" value="Ribosomal_uL4_dom_sf"/>
</dbReference>
<reference evidence="4" key="1">
    <citation type="submission" date="2013-08" db="EMBL/GenBank/DDBJ databases">
        <authorList>
            <person name="Mendez C."/>
            <person name="Richter M."/>
            <person name="Ferrer M."/>
            <person name="Sanchez J."/>
        </authorList>
    </citation>
    <scope>NUCLEOTIDE SEQUENCE</scope>
</reference>
<dbReference type="InterPro" id="IPR002136">
    <property type="entry name" value="Ribosomal_uL4"/>
</dbReference>
<gene>
    <name evidence="4" type="ORF">B1B_10376</name>
</gene>
<dbReference type="AlphaFoldDB" id="T1BGD4"/>
<dbReference type="GO" id="GO:0003735">
    <property type="term" value="F:structural constituent of ribosome"/>
    <property type="evidence" value="ECO:0007669"/>
    <property type="project" value="InterPro"/>
</dbReference>
<accession>T1BGD4</accession>
<dbReference type="Pfam" id="PF00573">
    <property type="entry name" value="Ribosomal_L4"/>
    <property type="match status" value="1"/>
</dbReference>
<evidence type="ECO:0000313" key="4">
    <source>
        <dbReference type="EMBL" id="EQD53205.1"/>
    </source>
</evidence>
<dbReference type="PANTHER" id="PTHR19431">
    <property type="entry name" value="60S RIBOSOMAL PROTEIN L4"/>
    <property type="match status" value="1"/>
</dbReference>
<comment type="caution">
    <text evidence="4">The sequence shown here is derived from an EMBL/GenBank/DDBJ whole genome shotgun (WGS) entry which is preliminary data.</text>
</comment>
<dbReference type="GO" id="GO:0006412">
    <property type="term" value="P:translation"/>
    <property type="evidence" value="ECO:0007669"/>
    <property type="project" value="InterPro"/>
</dbReference>
<dbReference type="InterPro" id="IPR045240">
    <property type="entry name" value="Ribosomal_uL4_euk/arch"/>
</dbReference>
<evidence type="ECO:0000256" key="1">
    <source>
        <dbReference type="ARBA" id="ARBA00010528"/>
    </source>
</evidence>
<dbReference type="Gene3D" id="3.40.1370.10">
    <property type="match status" value="1"/>
</dbReference>
<keyword evidence="3" id="KW-0687">Ribonucleoprotein</keyword>
<name>T1BGD4_9ZZZZ</name>
<proteinExistence type="inferred from homology"/>
<dbReference type="SUPFAM" id="SSF52166">
    <property type="entry name" value="Ribosomal protein L4"/>
    <property type="match status" value="1"/>
</dbReference>
<evidence type="ECO:0000256" key="2">
    <source>
        <dbReference type="ARBA" id="ARBA00022980"/>
    </source>
</evidence>
<protein>
    <submittedName>
        <fullName evidence="4">50S ribosomal protein L4P</fullName>
    </submittedName>
</protein>
<sequence length="144" mass="15492">MIARKSAIMLTFSQEDVVKRGHAISSEIVLPIIVKDSVQNISKSSEALDLLTKLGLSDDIQRAKDGKKIRAGRGKMRGRRYKEKKSVLIVGTDTRKLGAFASLPGVDIASVGSLGISKLAPGGKPGRLTVYTESALNQVLEVFK</sequence>
<keyword evidence="2 4" id="KW-0689">Ribosomal protein</keyword>
<comment type="similarity">
    <text evidence="1">Belongs to the universal ribosomal protein uL4 family.</text>
</comment>
<organism evidence="4">
    <name type="scientific">mine drainage metagenome</name>
    <dbReference type="NCBI Taxonomy" id="410659"/>
    <lineage>
        <taxon>unclassified sequences</taxon>
        <taxon>metagenomes</taxon>
        <taxon>ecological metagenomes</taxon>
    </lineage>
</organism>
<evidence type="ECO:0000256" key="3">
    <source>
        <dbReference type="ARBA" id="ARBA00023274"/>
    </source>
</evidence>
<dbReference type="GO" id="GO:1990904">
    <property type="term" value="C:ribonucleoprotein complex"/>
    <property type="evidence" value="ECO:0007669"/>
    <property type="project" value="UniProtKB-KW"/>
</dbReference>
<dbReference type="GO" id="GO:0005840">
    <property type="term" value="C:ribosome"/>
    <property type="evidence" value="ECO:0007669"/>
    <property type="project" value="UniProtKB-KW"/>
</dbReference>